<feature type="region of interest" description="Disordered" evidence="1">
    <location>
        <begin position="41"/>
        <end position="148"/>
    </location>
</feature>
<evidence type="ECO:0008006" key="4">
    <source>
        <dbReference type="Google" id="ProtNLM"/>
    </source>
</evidence>
<evidence type="ECO:0000313" key="3">
    <source>
        <dbReference type="Proteomes" id="UP001341840"/>
    </source>
</evidence>
<keyword evidence="3" id="KW-1185">Reference proteome</keyword>
<dbReference type="SUPFAM" id="SSF57756">
    <property type="entry name" value="Retrovirus zinc finger-like domains"/>
    <property type="match status" value="1"/>
</dbReference>
<feature type="compositionally biased region" description="Basic residues" evidence="1">
    <location>
        <begin position="55"/>
        <end position="85"/>
    </location>
</feature>
<dbReference type="EMBL" id="JASCZI010060656">
    <property type="protein sequence ID" value="MED6135025.1"/>
    <property type="molecule type" value="Genomic_DNA"/>
</dbReference>
<sequence length="258" mass="28489">MSFLAARKLQNFLETKDEIYRVTAKLEHKGCMVDTNSFSIRRNTMGDSDTTTHKNDKKRRRRCKICNKMGHSKKNCSRAKDKRSHRFEDDLSPSSMSDNPPNAGRATKSTADPPNVGAATNNTADDPPNAGPATNNEVGNPPTDPLTAMTQSLATNHTDAASRFGVWGPQFLLPGPGQPCFSANISHQFYLANQGARYYPLAPAQQQFLRPQGLVQRFVPQGVLPQQYVGGPNPQPPGLAQQRRPLAQQRRAEDRGHQ</sequence>
<dbReference type="Proteomes" id="UP001341840">
    <property type="component" value="Unassembled WGS sequence"/>
</dbReference>
<gene>
    <name evidence="2" type="ORF">PIB30_042433</name>
</gene>
<organism evidence="2 3">
    <name type="scientific">Stylosanthes scabra</name>
    <dbReference type="NCBI Taxonomy" id="79078"/>
    <lineage>
        <taxon>Eukaryota</taxon>
        <taxon>Viridiplantae</taxon>
        <taxon>Streptophyta</taxon>
        <taxon>Embryophyta</taxon>
        <taxon>Tracheophyta</taxon>
        <taxon>Spermatophyta</taxon>
        <taxon>Magnoliopsida</taxon>
        <taxon>eudicotyledons</taxon>
        <taxon>Gunneridae</taxon>
        <taxon>Pentapetalae</taxon>
        <taxon>rosids</taxon>
        <taxon>fabids</taxon>
        <taxon>Fabales</taxon>
        <taxon>Fabaceae</taxon>
        <taxon>Papilionoideae</taxon>
        <taxon>50 kb inversion clade</taxon>
        <taxon>dalbergioids sensu lato</taxon>
        <taxon>Dalbergieae</taxon>
        <taxon>Pterocarpus clade</taxon>
        <taxon>Stylosanthes</taxon>
    </lineage>
</organism>
<dbReference type="InterPro" id="IPR036875">
    <property type="entry name" value="Znf_CCHC_sf"/>
</dbReference>
<accession>A0ABU6SF48</accession>
<feature type="region of interest" description="Disordered" evidence="1">
    <location>
        <begin position="224"/>
        <end position="258"/>
    </location>
</feature>
<evidence type="ECO:0000256" key="1">
    <source>
        <dbReference type="SAM" id="MobiDB-lite"/>
    </source>
</evidence>
<comment type="caution">
    <text evidence="2">The sequence shown here is derived from an EMBL/GenBank/DDBJ whole genome shotgun (WGS) entry which is preliminary data.</text>
</comment>
<evidence type="ECO:0000313" key="2">
    <source>
        <dbReference type="EMBL" id="MED6135025.1"/>
    </source>
</evidence>
<name>A0ABU6SF48_9FABA</name>
<feature type="compositionally biased region" description="Polar residues" evidence="1">
    <location>
        <begin position="107"/>
        <end position="124"/>
    </location>
</feature>
<protein>
    <recommendedName>
        <fullName evidence="4">CCHC-type domain-containing protein</fullName>
    </recommendedName>
</protein>
<feature type="compositionally biased region" description="Low complexity" evidence="1">
    <location>
        <begin position="239"/>
        <end position="249"/>
    </location>
</feature>
<proteinExistence type="predicted"/>
<reference evidence="2 3" key="1">
    <citation type="journal article" date="2023" name="Plants (Basel)">
        <title>Bridging the Gap: Combining Genomics and Transcriptomics Approaches to Understand Stylosanthes scabra, an Orphan Legume from the Brazilian Caatinga.</title>
        <authorList>
            <person name="Ferreira-Neto J.R.C."/>
            <person name="da Silva M.D."/>
            <person name="Binneck E."/>
            <person name="de Melo N.F."/>
            <person name="da Silva R.H."/>
            <person name="de Melo A.L.T.M."/>
            <person name="Pandolfi V."/>
            <person name="Bustamante F.O."/>
            <person name="Brasileiro-Vidal A.C."/>
            <person name="Benko-Iseppon A.M."/>
        </authorList>
    </citation>
    <scope>NUCLEOTIDE SEQUENCE [LARGE SCALE GENOMIC DNA]</scope>
    <source>
        <tissue evidence="2">Leaves</tissue>
    </source>
</reference>